<protein>
    <recommendedName>
        <fullName evidence="3">Short-chain dehydrogenase</fullName>
    </recommendedName>
</protein>
<reference evidence="1" key="1">
    <citation type="submission" date="2020-05" db="EMBL/GenBank/DDBJ databases">
        <title>Phylogenomic resolution of chytrid fungi.</title>
        <authorList>
            <person name="Stajich J.E."/>
            <person name="Amses K."/>
            <person name="Simmons R."/>
            <person name="Seto K."/>
            <person name="Myers J."/>
            <person name="Bonds A."/>
            <person name="Quandt C.A."/>
            <person name="Barry K."/>
            <person name="Liu P."/>
            <person name="Grigoriev I."/>
            <person name="Longcore J.E."/>
            <person name="James T.Y."/>
        </authorList>
    </citation>
    <scope>NUCLEOTIDE SEQUENCE</scope>
    <source>
        <strain evidence="1">JEL0318</strain>
    </source>
</reference>
<comment type="caution">
    <text evidence="1">The sequence shown here is derived from an EMBL/GenBank/DDBJ whole genome shotgun (WGS) entry which is preliminary data.</text>
</comment>
<dbReference type="PANTHER" id="PTHR44279">
    <property type="entry name" value="HYDROXYSTEROID (11-BETA) DEHYDROGENASE 1-LIKE B-RELATED"/>
    <property type="match status" value="1"/>
</dbReference>
<dbReference type="GO" id="GO:0016491">
    <property type="term" value="F:oxidoreductase activity"/>
    <property type="evidence" value="ECO:0007669"/>
    <property type="project" value="TreeGrafter"/>
</dbReference>
<dbReference type="PANTHER" id="PTHR44279:SF2">
    <property type="entry name" value="HYDROXYSTEROID (11-BETA) DEHYDROGENASE 1-LIKE B-RELATED"/>
    <property type="match status" value="1"/>
</dbReference>
<gene>
    <name evidence="1" type="ORF">HK097_000257</name>
</gene>
<proteinExistence type="predicted"/>
<dbReference type="InterPro" id="IPR002347">
    <property type="entry name" value="SDR_fam"/>
</dbReference>
<name>A0AAD5S5U1_9FUNG</name>
<evidence type="ECO:0000313" key="2">
    <source>
        <dbReference type="Proteomes" id="UP001212841"/>
    </source>
</evidence>
<keyword evidence="2" id="KW-1185">Reference proteome</keyword>
<dbReference type="InterPro" id="IPR051253">
    <property type="entry name" value="11-beta-HSD"/>
</dbReference>
<dbReference type="SUPFAM" id="SSF51735">
    <property type="entry name" value="NAD(P)-binding Rossmann-fold domains"/>
    <property type="match status" value="1"/>
</dbReference>
<dbReference type="Gene3D" id="3.40.50.720">
    <property type="entry name" value="NAD(P)-binding Rossmann-like Domain"/>
    <property type="match status" value="1"/>
</dbReference>
<dbReference type="Proteomes" id="UP001212841">
    <property type="component" value="Unassembled WGS sequence"/>
</dbReference>
<dbReference type="Pfam" id="PF00106">
    <property type="entry name" value="adh_short"/>
    <property type="match status" value="1"/>
</dbReference>
<dbReference type="AlphaFoldDB" id="A0AAD5S5U1"/>
<evidence type="ECO:0000313" key="1">
    <source>
        <dbReference type="EMBL" id="KAJ3047074.1"/>
    </source>
</evidence>
<dbReference type="EMBL" id="JADGJD010001032">
    <property type="protein sequence ID" value="KAJ3047074.1"/>
    <property type="molecule type" value="Genomic_DNA"/>
</dbReference>
<sequence>MERVKRWLGLQKPESWAGKRVIFCGCSQGLGREAVLYLAKQGANLLLVSRSENALKELSKECLALGAPTVHIHPADLSSPASSTTLYRTATKHFIQIDAVFLNHLNVCPPTFAAVNTDEEIRLAIDLNLTSMIHLVRDALPFLEETGGMLVYSASASTQLPLPGLSLYRAVKSAMEAYLSSLHQELTLLSSPLTLTSCIIGGVQTESFHRGIGSIAKSQNALIKFPEFAIKSAASPVSAGKFLVDSGAKRVRYAYGPDYVAASSGEVLHYLPSVAGWVARSLPIISQEVYRKVREALGEARRRLSDS</sequence>
<organism evidence="1 2">
    <name type="scientific">Rhizophlyctis rosea</name>
    <dbReference type="NCBI Taxonomy" id="64517"/>
    <lineage>
        <taxon>Eukaryota</taxon>
        <taxon>Fungi</taxon>
        <taxon>Fungi incertae sedis</taxon>
        <taxon>Chytridiomycota</taxon>
        <taxon>Chytridiomycota incertae sedis</taxon>
        <taxon>Chytridiomycetes</taxon>
        <taxon>Rhizophlyctidales</taxon>
        <taxon>Rhizophlyctidaceae</taxon>
        <taxon>Rhizophlyctis</taxon>
    </lineage>
</organism>
<dbReference type="InterPro" id="IPR036291">
    <property type="entry name" value="NAD(P)-bd_dom_sf"/>
</dbReference>
<evidence type="ECO:0008006" key="3">
    <source>
        <dbReference type="Google" id="ProtNLM"/>
    </source>
</evidence>
<accession>A0AAD5S5U1</accession>